<dbReference type="HOGENOM" id="CLU_2315299_0_0_9"/>
<dbReference type="Proteomes" id="UP000019426">
    <property type="component" value="Chromosome M2/40_rep1"/>
</dbReference>
<keyword evidence="2" id="KW-1185">Reference proteome</keyword>
<dbReference type="STRING" id="1216932.CM240_1303"/>
<dbReference type="AlphaFoldDB" id="W6RUX1"/>
<reference evidence="1 2" key="1">
    <citation type="submission" date="2013-11" db="EMBL/GenBank/DDBJ databases">
        <title>Complete genome sequence of Clostridum sp. M2/40.</title>
        <authorList>
            <person name="Wibberg D."/>
            <person name="Puehler A."/>
            <person name="Schlueter A."/>
        </authorList>
    </citation>
    <scope>NUCLEOTIDE SEQUENCE [LARGE SCALE GENOMIC DNA]</scope>
    <source>
        <strain evidence="2">M2/40</strain>
    </source>
</reference>
<dbReference type="EMBL" id="HG917868">
    <property type="protein sequence ID" value="CDM68466.1"/>
    <property type="molecule type" value="Genomic_DNA"/>
</dbReference>
<proteinExistence type="predicted"/>
<accession>W6RUX1</accession>
<dbReference type="RefSeq" id="WP_044037545.1">
    <property type="nucleotide sequence ID" value="NZ_HG917868.1"/>
</dbReference>
<organism evidence="1 2">
    <name type="scientific">Clostridium bornimense</name>
    <dbReference type="NCBI Taxonomy" id="1216932"/>
    <lineage>
        <taxon>Bacteria</taxon>
        <taxon>Bacillati</taxon>
        <taxon>Bacillota</taxon>
        <taxon>Clostridia</taxon>
        <taxon>Eubacteriales</taxon>
        <taxon>Clostridiaceae</taxon>
        <taxon>Clostridium</taxon>
    </lineage>
</organism>
<evidence type="ECO:0000313" key="1">
    <source>
        <dbReference type="EMBL" id="CDM68466.1"/>
    </source>
</evidence>
<name>W6RUX1_9CLOT</name>
<dbReference type="PATRIC" id="fig|1216932.3.peg.1300"/>
<protein>
    <submittedName>
        <fullName evidence="1">Uncharacterized protein</fullName>
    </submittedName>
</protein>
<gene>
    <name evidence="1" type="ORF">CM240_1303</name>
</gene>
<evidence type="ECO:0000313" key="2">
    <source>
        <dbReference type="Proteomes" id="UP000019426"/>
    </source>
</evidence>
<dbReference type="KEGG" id="clt:CM240_1303"/>
<sequence>MNKDNICEILEKNNVDILSEEENIINIIYEFDDVEIASSKSFCENDEEIENFLVELAEDNLTEILEEIEEELGVICKLRKTEYSYLSYIKYSLELTYTN</sequence>